<dbReference type="PANTHER" id="PTHR23026">
    <property type="entry name" value="NADPH NITROREDUCTASE"/>
    <property type="match status" value="1"/>
</dbReference>
<accession>A0A4R2JP93</accession>
<dbReference type="InterPro" id="IPR029479">
    <property type="entry name" value="Nitroreductase"/>
</dbReference>
<organism evidence="2 3">
    <name type="scientific">Actinocrispum wychmicini</name>
    <dbReference type="NCBI Taxonomy" id="1213861"/>
    <lineage>
        <taxon>Bacteria</taxon>
        <taxon>Bacillati</taxon>
        <taxon>Actinomycetota</taxon>
        <taxon>Actinomycetes</taxon>
        <taxon>Pseudonocardiales</taxon>
        <taxon>Pseudonocardiaceae</taxon>
        <taxon>Actinocrispum</taxon>
    </lineage>
</organism>
<dbReference type="NCBIfam" id="NF047509">
    <property type="entry name" value="Rv3131_FMN_oxido"/>
    <property type="match status" value="1"/>
</dbReference>
<dbReference type="Pfam" id="PF00881">
    <property type="entry name" value="Nitroreductase"/>
    <property type="match status" value="1"/>
</dbReference>
<dbReference type="Proteomes" id="UP000295680">
    <property type="component" value="Unassembled WGS sequence"/>
</dbReference>
<sequence length="318" mass="35477">MSFWSPIEVRTLFRAVAQAPSVHNSQPWVMELHERSVLLFERWDVALPHHEPKGRDRLLSCGAALTNLRLAMRVMGWQVSTLLLPDPAQPDLVATVTAVRRQPPTETEADWYAAIPERRSHRYRFDDKPLTPHEIDAVEAALVGERVSSRRLAADEAGMVAGLMEHTAELLHHDHRYQRELRSWTVRRGRDRAGIPVDQLTHGLFGGLVRLGDGVPDHEVLTARIADECVLVVETVDDGRRDHLIAGAAIERAWLAATHLGLAVSVITQPLQLAEVRAGLSERLHLPGFPHALLRVGRPSLSVAASPRRSFSDLVRTL</sequence>
<dbReference type="RefSeq" id="WP_132113406.1">
    <property type="nucleotide sequence ID" value="NZ_SLWS01000002.1"/>
</dbReference>
<evidence type="ECO:0000313" key="2">
    <source>
        <dbReference type="EMBL" id="TCO61971.1"/>
    </source>
</evidence>
<name>A0A4R2JP93_9PSEU</name>
<dbReference type="OrthoDB" id="8156917at2"/>
<feature type="domain" description="Nitroreductase" evidence="1">
    <location>
        <begin position="233"/>
        <end position="297"/>
    </location>
</feature>
<dbReference type="EMBL" id="SLWS01000002">
    <property type="protein sequence ID" value="TCO61971.1"/>
    <property type="molecule type" value="Genomic_DNA"/>
</dbReference>
<dbReference type="SUPFAM" id="SSF55469">
    <property type="entry name" value="FMN-dependent nitroreductase-like"/>
    <property type="match status" value="2"/>
</dbReference>
<gene>
    <name evidence="2" type="ORF">EV192_102108</name>
</gene>
<dbReference type="Gene3D" id="3.40.109.10">
    <property type="entry name" value="NADH Oxidase"/>
    <property type="match status" value="1"/>
</dbReference>
<dbReference type="PANTHER" id="PTHR23026:SF123">
    <property type="entry name" value="NAD(P)H NITROREDUCTASE RV3131-RELATED"/>
    <property type="match status" value="1"/>
</dbReference>
<evidence type="ECO:0000313" key="3">
    <source>
        <dbReference type="Proteomes" id="UP000295680"/>
    </source>
</evidence>
<dbReference type="AlphaFoldDB" id="A0A4R2JP93"/>
<keyword evidence="3" id="KW-1185">Reference proteome</keyword>
<dbReference type="InterPro" id="IPR050627">
    <property type="entry name" value="Nitroreductase/BluB"/>
</dbReference>
<reference evidence="2 3" key="1">
    <citation type="submission" date="2019-03" db="EMBL/GenBank/DDBJ databases">
        <title>Genomic Encyclopedia of Type Strains, Phase IV (KMG-IV): sequencing the most valuable type-strain genomes for metagenomic binning, comparative biology and taxonomic classification.</title>
        <authorList>
            <person name="Goeker M."/>
        </authorList>
    </citation>
    <scope>NUCLEOTIDE SEQUENCE [LARGE SCALE GENOMIC DNA]</scope>
    <source>
        <strain evidence="2 3">DSM 45934</strain>
    </source>
</reference>
<dbReference type="GO" id="GO:0016491">
    <property type="term" value="F:oxidoreductase activity"/>
    <property type="evidence" value="ECO:0007669"/>
    <property type="project" value="InterPro"/>
</dbReference>
<comment type="caution">
    <text evidence="2">The sequence shown here is derived from an EMBL/GenBank/DDBJ whole genome shotgun (WGS) entry which is preliminary data.</text>
</comment>
<proteinExistence type="predicted"/>
<dbReference type="InterPro" id="IPR000415">
    <property type="entry name" value="Nitroreductase-like"/>
</dbReference>
<protein>
    <submittedName>
        <fullName evidence="2">Nitroreductase family protein</fullName>
    </submittedName>
</protein>
<evidence type="ECO:0000259" key="1">
    <source>
        <dbReference type="Pfam" id="PF00881"/>
    </source>
</evidence>